<feature type="region of interest" description="Disordered" evidence="6">
    <location>
        <begin position="371"/>
        <end position="409"/>
    </location>
</feature>
<dbReference type="GO" id="GO:0005654">
    <property type="term" value="C:nucleoplasm"/>
    <property type="evidence" value="ECO:0007669"/>
    <property type="project" value="TreeGrafter"/>
</dbReference>
<organism evidence="9 10">
    <name type="scientific">Exophiala bonariae</name>
    <dbReference type="NCBI Taxonomy" id="1690606"/>
    <lineage>
        <taxon>Eukaryota</taxon>
        <taxon>Fungi</taxon>
        <taxon>Dikarya</taxon>
        <taxon>Ascomycota</taxon>
        <taxon>Pezizomycotina</taxon>
        <taxon>Eurotiomycetes</taxon>
        <taxon>Chaetothyriomycetidae</taxon>
        <taxon>Chaetothyriales</taxon>
        <taxon>Herpotrichiellaceae</taxon>
        <taxon>Exophiala</taxon>
    </lineage>
</organism>
<feature type="region of interest" description="Disordered" evidence="6">
    <location>
        <begin position="1"/>
        <end position="27"/>
    </location>
</feature>
<dbReference type="Proteomes" id="UP001358417">
    <property type="component" value="Unassembled WGS sequence"/>
</dbReference>
<dbReference type="GO" id="GO:0032299">
    <property type="term" value="C:ribonuclease H2 complex"/>
    <property type="evidence" value="ECO:0007669"/>
    <property type="project" value="InterPro"/>
</dbReference>
<dbReference type="InterPro" id="IPR040456">
    <property type="entry name" value="RNase_H2_suB"/>
</dbReference>
<dbReference type="Pfam" id="PF17745">
    <property type="entry name" value="Ydr279_N"/>
    <property type="match status" value="1"/>
</dbReference>
<proteinExistence type="predicted"/>
<dbReference type="InterPro" id="IPR019024">
    <property type="entry name" value="RNase_H2_suB_wHTH"/>
</dbReference>
<evidence type="ECO:0000256" key="2">
    <source>
        <dbReference type="ARBA" id="ARBA00019062"/>
    </source>
</evidence>
<dbReference type="RefSeq" id="XP_064700491.1">
    <property type="nucleotide sequence ID" value="XM_064853916.1"/>
</dbReference>
<dbReference type="Gene3D" id="1.10.20.120">
    <property type="match status" value="1"/>
</dbReference>
<evidence type="ECO:0000313" key="9">
    <source>
        <dbReference type="EMBL" id="KAK5044841.1"/>
    </source>
</evidence>
<feature type="domain" description="Ribonuclease H2 subunit B wHTH" evidence="7">
    <location>
        <begin position="132"/>
        <end position="329"/>
    </location>
</feature>
<evidence type="ECO:0000256" key="3">
    <source>
        <dbReference type="ARBA" id="ARBA00023242"/>
    </source>
</evidence>
<keyword evidence="3" id="KW-0539">Nucleus</keyword>
<dbReference type="PANTHER" id="PTHR13383">
    <property type="entry name" value="RIBONUCLEASE H2 SUBUNIT B"/>
    <property type="match status" value="1"/>
</dbReference>
<evidence type="ECO:0000256" key="6">
    <source>
        <dbReference type="SAM" id="MobiDB-lite"/>
    </source>
</evidence>
<dbReference type="AlphaFoldDB" id="A0AAV9MW99"/>
<feature type="compositionally biased region" description="Polar residues" evidence="6">
    <location>
        <begin position="1"/>
        <end position="12"/>
    </location>
</feature>
<evidence type="ECO:0000256" key="4">
    <source>
        <dbReference type="ARBA" id="ARBA00024778"/>
    </source>
</evidence>
<evidence type="ECO:0000259" key="7">
    <source>
        <dbReference type="Pfam" id="PF09468"/>
    </source>
</evidence>
<comment type="caution">
    <text evidence="9">The sequence shown here is derived from an EMBL/GenBank/DDBJ whole genome shotgun (WGS) entry which is preliminary data.</text>
</comment>
<name>A0AAV9MW99_9EURO</name>
<dbReference type="GeneID" id="89978537"/>
<evidence type="ECO:0000256" key="5">
    <source>
        <dbReference type="ARBA" id="ARBA00033464"/>
    </source>
</evidence>
<accession>A0AAV9MW99</accession>
<comment type="subcellular location">
    <subcellularLocation>
        <location evidence="1">Nucleus</location>
    </subcellularLocation>
</comment>
<dbReference type="EMBL" id="JAVRRD010000042">
    <property type="protein sequence ID" value="KAK5044841.1"/>
    <property type="molecule type" value="Genomic_DNA"/>
</dbReference>
<evidence type="ECO:0000256" key="1">
    <source>
        <dbReference type="ARBA" id="ARBA00004123"/>
    </source>
</evidence>
<feature type="domain" description="Rnh202 triple barrel" evidence="8">
    <location>
        <begin position="36"/>
        <end position="129"/>
    </location>
</feature>
<feature type="region of interest" description="Disordered" evidence="6">
    <location>
        <begin position="244"/>
        <end position="274"/>
    </location>
</feature>
<comment type="function">
    <text evidence="4">Non catalytic subunit of RNase H2, an endonuclease that specifically degrades the RNA of RNA:DNA hybrids. Participates in DNA replication, possibly by mediating the removal of lagging-strand Okazaki fragment RNA primers during DNA replication. Mediates the excision of single ribonucleotides from DNA:RNA duplexes.</text>
</comment>
<reference evidence="9 10" key="1">
    <citation type="submission" date="2023-08" db="EMBL/GenBank/DDBJ databases">
        <title>Black Yeasts Isolated from many extreme environments.</title>
        <authorList>
            <person name="Coleine C."/>
            <person name="Stajich J.E."/>
            <person name="Selbmann L."/>
        </authorList>
    </citation>
    <scope>NUCLEOTIDE SEQUENCE [LARGE SCALE GENOMIC DNA]</scope>
    <source>
        <strain evidence="9 10">CCFEE 5792</strain>
    </source>
</reference>
<dbReference type="Pfam" id="PF09468">
    <property type="entry name" value="RNase_H2-Ydr279"/>
    <property type="match status" value="1"/>
</dbReference>
<dbReference type="InterPro" id="IPR041195">
    <property type="entry name" value="Rnh202_N"/>
</dbReference>
<gene>
    <name evidence="9" type="ORF">LTR84_010379</name>
</gene>
<feature type="compositionally biased region" description="Polar residues" evidence="6">
    <location>
        <begin position="244"/>
        <end position="254"/>
    </location>
</feature>
<protein>
    <recommendedName>
        <fullName evidence="2">Ribonuclease H2 subunit B</fullName>
    </recommendedName>
    <alternativeName>
        <fullName evidence="5">Ribonuclease HI subunit B</fullName>
    </alternativeName>
</protein>
<keyword evidence="10" id="KW-1185">Reference proteome</keyword>
<evidence type="ECO:0000313" key="10">
    <source>
        <dbReference type="Proteomes" id="UP001358417"/>
    </source>
</evidence>
<dbReference type="PANTHER" id="PTHR13383:SF11">
    <property type="entry name" value="RIBONUCLEASE H2 SUBUNIT B"/>
    <property type="match status" value="1"/>
</dbReference>
<evidence type="ECO:0000259" key="8">
    <source>
        <dbReference type="Pfam" id="PF17745"/>
    </source>
</evidence>
<sequence length="432" mass="47924">MAPSTRSSSTSPVKKAVPPPSHHRIQQQREPLKHFILPKGLSNSARFLLLKHPRSSKTQRFLFCPGQGLFQLTKVSTPTDDPRSFLFSRPAQDASTDIQPNMDLQKEGGTISGGYISKSPELFVATPFDLAFLLIALILPATIKASKPLFQPLDDILEDHIQEDKHLRYLYSHGRSFFDDAISKFCDQIEGGDEQLYRPSEEKTLRLVMQKVDAVIRAGLPASLDDKFVKRKLEMPVLSIQRENSSFSTNLDSPSQDDCDTPSENLESQSSAASSAPSLVFSEVSASSSMTTITPETVPSKVHGLQQQSIVLEFILTSYVPLSVADRLQARFSAADSPLNFKPLKEHLKTIAEMKADAAASRSLSDFNRKRGLEDDEAAELREEKKRKQDEAAQKKKAGESRGVRDLKKVNVSGMKKMSDFFAKKPTAKAKT</sequence>
<dbReference type="GO" id="GO:0006401">
    <property type="term" value="P:RNA catabolic process"/>
    <property type="evidence" value="ECO:0007669"/>
    <property type="project" value="TreeGrafter"/>
</dbReference>